<comment type="caution">
    <text evidence="2">The sequence shown here is derived from an EMBL/GenBank/DDBJ whole genome shotgun (WGS) entry which is preliminary data.</text>
</comment>
<proteinExistence type="predicted"/>
<dbReference type="AlphaFoldDB" id="A0A1R2ARK2"/>
<feature type="region of interest" description="Disordered" evidence="1">
    <location>
        <begin position="29"/>
        <end position="57"/>
    </location>
</feature>
<gene>
    <name evidence="2" type="ORF">SteCoe_35813</name>
</gene>
<keyword evidence="3" id="KW-1185">Reference proteome</keyword>
<dbReference type="Proteomes" id="UP000187209">
    <property type="component" value="Unassembled WGS sequence"/>
</dbReference>
<accession>A0A1R2ARK2</accession>
<organism evidence="2 3">
    <name type="scientific">Stentor coeruleus</name>
    <dbReference type="NCBI Taxonomy" id="5963"/>
    <lineage>
        <taxon>Eukaryota</taxon>
        <taxon>Sar</taxon>
        <taxon>Alveolata</taxon>
        <taxon>Ciliophora</taxon>
        <taxon>Postciliodesmatophora</taxon>
        <taxon>Heterotrichea</taxon>
        <taxon>Heterotrichida</taxon>
        <taxon>Stentoridae</taxon>
        <taxon>Stentor</taxon>
    </lineage>
</organism>
<reference evidence="2 3" key="1">
    <citation type="submission" date="2016-11" db="EMBL/GenBank/DDBJ databases">
        <title>The macronuclear genome of Stentor coeruleus: a giant cell with tiny introns.</title>
        <authorList>
            <person name="Slabodnick M."/>
            <person name="Ruby J.G."/>
            <person name="Reiff S.B."/>
            <person name="Swart E.C."/>
            <person name="Gosai S."/>
            <person name="Prabakaran S."/>
            <person name="Witkowska E."/>
            <person name="Larue G.E."/>
            <person name="Fisher S."/>
            <person name="Freeman R.M."/>
            <person name="Gunawardena J."/>
            <person name="Chu W."/>
            <person name="Stover N.A."/>
            <person name="Gregory B.D."/>
            <person name="Nowacki M."/>
            <person name="Derisi J."/>
            <person name="Roy S.W."/>
            <person name="Marshall W.F."/>
            <person name="Sood P."/>
        </authorList>
    </citation>
    <scope>NUCLEOTIDE SEQUENCE [LARGE SCALE GENOMIC DNA]</scope>
    <source>
        <strain evidence="2">WM001</strain>
    </source>
</reference>
<protein>
    <submittedName>
        <fullName evidence="2">Uncharacterized protein</fullName>
    </submittedName>
</protein>
<sequence>MNDQEIMQLPPEERLKKYIEEMQQSRERHIENKLKEKQERKEQRKHEQFLKKQKERKFDIDPKSRPHWRLGERLTAKEFDEKTRTYLPITDIHATELYRATHLIPRSFKYPEKPFKLTKNKGTEFGETGAEILTESGKKIISNNMKKFEDEVERRRQEEMKMKNVEFGPRWECTRTHGENFSTPPADPYYFFEHEMKPEYYQSKPFLRTSKYGDMFSYP</sequence>
<dbReference type="EMBL" id="MPUH01001561">
    <property type="protein sequence ID" value="OMJ67116.1"/>
    <property type="molecule type" value="Genomic_DNA"/>
</dbReference>
<evidence type="ECO:0000256" key="1">
    <source>
        <dbReference type="SAM" id="MobiDB-lite"/>
    </source>
</evidence>
<evidence type="ECO:0000313" key="2">
    <source>
        <dbReference type="EMBL" id="OMJ67116.1"/>
    </source>
</evidence>
<evidence type="ECO:0000313" key="3">
    <source>
        <dbReference type="Proteomes" id="UP000187209"/>
    </source>
</evidence>
<name>A0A1R2ARK2_9CILI</name>
<dbReference type="OrthoDB" id="10403649at2759"/>